<gene>
    <name evidence="5" type="ORF">J5X90_03230</name>
</gene>
<evidence type="ECO:0000256" key="3">
    <source>
        <dbReference type="ARBA" id="ARBA00022737"/>
    </source>
</evidence>
<reference evidence="5 6" key="1">
    <citation type="submission" date="2021-03" db="EMBL/GenBank/DDBJ databases">
        <title>Complete Genome of Pseudoalteromonas viridis Strain BBR56, a new biocontrol bacterial candidate.</title>
        <authorList>
            <person name="Handayani D.P."/>
            <person name="Isnansetyo A."/>
            <person name="Istiqomah I."/>
            <person name="Jumina J."/>
        </authorList>
    </citation>
    <scope>NUCLEOTIDE SEQUENCE [LARGE SCALE GENOMIC DNA]</scope>
    <source>
        <strain evidence="5 6">BBR56</strain>
    </source>
</reference>
<protein>
    <submittedName>
        <fullName evidence="5">Acyltransferase</fullName>
    </submittedName>
</protein>
<dbReference type="GO" id="GO:0016746">
    <property type="term" value="F:acyltransferase activity"/>
    <property type="evidence" value="ECO:0007669"/>
    <property type="project" value="UniProtKB-KW"/>
</dbReference>
<comment type="similarity">
    <text evidence="1">Belongs to the transferase hexapeptide repeat family.</text>
</comment>
<dbReference type="PANTHER" id="PTHR23416">
    <property type="entry name" value="SIALIC ACID SYNTHASE-RELATED"/>
    <property type="match status" value="1"/>
</dbReference>
<evidence type="ECO:0000256" key="1">
    <source>
        <dbReference type="ARBA" id="ARBA00007274"/>
    </source>
</evidence>
<dbReference type="PROSITE" id="PS00101">
    <property type="entry name" value="HEXAPEP_TRANSFERASES"/>
    <property type="match status" value="1"/>
</dbReference>
<organism evidence="5 6">
    <name type="scientific">Pseudoalteromonas viridis</name>
    <dbReference type="NCBI Taxonomy" id="339617"/>
    <lineage>
        <taxon>Bacteria</taxon>
        <taxon>Pseudomonadati</taxon>
        <taxon>Pseudomonadota</taxon>
        <taxon>Gammaproteobacteria</taxon>
        <taxon>Alteromonadales</taxon>
        <taxon>Pseudoalteromonadaceae</taxon>
        <taxon>Pseudoalteromonas</taxon>
    </lineage>
</organism>
<dbReference type="InterPro" id="IPR051159">
    <property type="entry name" value="Hexapeptide_acetyltransf"/>
</dbReference>
<dbReference type="InterPro" id="IPR018357">
    <property type="entry name" value="Hexapep_transf_CS"/>
</dbReference>
<dbReference type="Gene3D" id="2.160.10.10">
    <property type="entry name" value="Hexapeptide repeat proteins"/>
    <property type="match status" value="1"/>
</dbReference>
<dbReference type="RefSeq" id="WP_209052753.1">
    <property type="nucleotide sequence ID" value="NZ_CP072425.1"/>
</dbReference>
<dbReference type="CDD" id="cd04647">
    <property type="entry name" value="LbH_MAT_like"/>
    <property type="match status" value="1"/>
</dbReference>
<name>A0ABX7V8L0_9GAMM</name>
<proteinExistence type="inferred from homology"/>
<keyword evidence="2" id="KW-0808">Transferase</keyword>
<dbReference type="Proteomes" id="UP000665025">
    <property type="component" value="Chromosome 1"/>
</dbReference>
<evidence type="ECO:0000313" key="6">
    <source>
        <dbReference type="Proteomes" id="UP000665025"/>
    </source>
</evidence>
<dbReference type="Pfam" id="PF14602">
    <property type="entry name" value="Hexapep_2"/>
    <property type="match status" value="1"/>
</dbReference>
<dbReference type="SUPFAM" id="SSF51161">
    <property type="entry name" value="Trimeric LpxA-like enzymes"/>
    <property type="match status" value="1"/>
</dbReference>
<keyword evidence="4 5" id="KW-0012">Acyltransferase</keyword>
<dbReference type="EMBL" id="CP072425">
    <property type="protein sequence ID" value="QTL36076.1"/>
    <property type="molecule type" value="Genomic_DNA"/>
</dbReference>
<keyword evidence="3" id="KW-0677">Repeat</keyword>
<sequence>MLDKLKAFFNERSQFFKQTYNRVLPFGDTVVDRWEKAKLLGFGANTSIYDSSLVLGEVSVANDTWIGPNTVLDGSGGGLTIGAHCSISAGVQIYTHDTVRRSLTGGQARIEQAPTAIGDHCYIGPNSIIVKGVKIGDNVVVGANSLVTRDVADNTVVYGTPAKVIGSSLKYQESE</sequence>
<evidence type="ECO:0000313" key="5">
    <source>
        <dbReference type="EMBL" id="QTL36076.1"/>
    </source>
</evidence>
<evidence type="ECO:0000256" key="4">
    <source>
        <dbReference type="ARBA" id="ARBA00023315"/>
    </source>
</evidence>
<dbReference type="PANTHER" id="PTHR23416:SF23">
    <property type="entry name" value="ACETYLTRANSFERASE C18B11.09C-RELATED"/>
    <property type="match status" value="1"/>
</dbReference>
<evidence type="ECO:0000256" key="2">
    <source>
        <dbReference type="ARBA" id="ARBA00022679"/>
    </source>
</evidence>
<accession>A0ABX7V8L0</accession>
<dbReference type="InterPro" id="IPR001451">
    <property type="entry name" value="Hexapep"/>
</dbReference>
<keyword evidence="6" id="KW-1185">Reference proteome</keyword>
<dbReference type="InterPro" id="IPR011004">
    <property type="entry name" value="Trimer_LpxA-like_sf"/>
</dbReference>